<organism evidence="1 2">
    <name type="scientific">Araneus ventricosus</name>
    <name type="common">Orbweaver spider</name>
    <name type="synonym">Epeira ventricosa</name>
    <dbReference type="NCBI Taxonomy" id="182803"/>
    <lineage>
        <taxon>Eukaryota</taxon>
        <taxon>Metazoa</taxon>
        <taxon>Ecdysozoa</taxon>
        <taxon>Arthropoda</taxon>
        <taxon>Chelicerata</taxon>
        <taxon>Arachnida</taxon>
        <taxon>Araneae</taxon>
        <taxon>Araneomorphae</taxon>
        <taxon>Entelegynae</taxon>
        <taxon>Araneoidea</taxon>
        <taxon>Araneidae</taxon>
        <taxon>Araneus</taxon>
    </lineage>
</organism>
<proteinExistence type="predicted"/>
<reference evidence="1 2" key="1">
    <citation type="journal article" date="2019" name="Sci. Rep.">
        <title>Orb-weaving spider Araneus ventricosus genome elucidates the spidroin gene catalogue.</title>
        <authorList>
            <person name="Kono N."/>
            <person name="Nakamura H."/>
            <person name="Ohtoshi R."/>
            <person name="Moran D.A.P."/>
            <person name="Shinohara A."/>
            <person name="Yoshida Y."/>
            <person name="Fujiwara M."/>
            <person name="Mori M."/>
            <person name="Tomita M."/>
            <person name="Arakawa K."/>
        </authorList>
    </citation>
    <scope>NUCLEOTIDE SEQUENCE [LARGE SCALE GENOMIC DNA]</scope>
</reference>
<comment type="caution">
    <text evidence="1">The sequence shown here is derived from an EMBL/GenBank/DDBJ whole genome shotgun (WGS) entry which is preliminary data.</text>
</comment>
<evidence type="ECO:0000313" key="1">
    <source>
        <dbReference type="EMBL" id="GBO00483.1"/>
    </source>
</evidence>
<name>A0A4Y2TIL7_ARAVE</name>
<accession>A0A4Y2TIL7</accession>
<sequence length="113" mass="13160">MHSYNNRRRLQTDTSSCSKRYTSRCHRKLNKIKPALEQFHSLVTHNKYSLHWTSRAQQWLLNIGSGNLPEISGLPCNSIEIPQEMVVEENLIEAIYSENLNAMEVEQLAKRSF</sequence>
<dbReference type="Proteomes" id="UP000499080">
    <property type="component" value="Unassembled WGS sequence"/>
</dbReference>
<protein>
    <submittedName>
        <fullName evidence="1">Uncharacterized protein</fullName>
    </submittedName>
</protein>
<gene>
    <name evidence="1" type="ORF">AVEN_148659_1</name>
</gene>
<dbReference type="EMBL" id="BGPR01028981">
    <property type="protein sequence ID" value="GBO00483.1"/>
    <property type="molecule type" value="Genomic_DNA"/>
</dbReference>
<dbReference type="AlphaFoldDB" id="A0A4Y2TIL7"/>
<dbReference type="OrthoDB" id="6617105at2759"/>
<evidence type="ECO:0000313" key="2">
    <source>
        <dbReference type="Proteomes" id="UP000499080"/>
    </source>
</evidence>
<keyword evidence="2" id="KW-1185">Reference proteome</keyword>